<name>A0A0F9L5X2_9ZZZZ</name>
<protein>
    <recommendedName>
        <fullName evidence="2">TFIIB-type domain-containing protein</fullName>
    </recommendedName>
</protein>
<evidence type="ECO:0008006" key="2">
    <source>
        <dbReference type="Google" id="ProtNLM"/>
    </source>
</evidence>
<comment type="caution">
    <text evidence="1">The sequence shown here is derived from an EMBL/GenBank/DDBJ whole genome shotgun (WGS) entry which is preliminary data.</text>
</comment>
<reference evidence="1" key="1">
    <citation type="journal article" date="2015" name="Nature">
        <title>Complex archaea that bridge the gap between prokaryotes and eukaryotes.</title>
        <authorList>
            <person name="Spang A."/>
            <person name="Saw J.H."/>
            <person name="Jorgensen S.L."/>
            <person name="Zaremba-Niedzwiedzka K."/>
            <person name="Martijn J."/>
            <person name="Lind A.E."/>
            <person name="van Eijk R."/>
            <person name="Schleper C."/>
            <person name="Guy L."/>
            <person name="Ettema T.J."/>
        </authorList>
    </citation>
    <scope>NUCLEOTIDE SEQUENCE</scope>
</reference>
<gene>
    <name evidence="1" type="ORF">LCGC14_1253170</name>
</gene>
<sequence>MNSNTIELYYSDTTDLDVERCKECGSIDFEYTNTRVFCVRCGLVSKKILCSTASTEV</sequence>
<dbReference type="EMBL" id="LAZR01006887">
    <property type="protein sequence ID" value="KKM88978.1"/>
    <property type="molecule type" value="Genomic_DNA"/>
</dbReference>
<accession>A0A0F9L5X2</accession>
<evidence type="ECO:0000313" key="1">
    <source>
        <dbReference type="EMBL" id="KKM88978.1"/>
    </source>
</evidence>
<proteinExistence type="predicted"/>
<dbReference type="AlphaFoldDB" id="A0A0F9L5X2"/>
<organism evidence="1">
    <name type="scientific">marine sediment metagenome</name>
    <dbReference type="NCBI Taxonomy" id="412755"/>
    <lineage>
        <taxon>unclassified sequences</taxon>
        <taxon>metagenomes</taxon>
        <taxon>ecological metagenomes</taxon>
    </lineage>
</organism>